<accession>A0A366XAI7</accession>
<feature type="transmembrane region" description="Helical" evidence="1">
    <location>
        <begin position="132"/>
        <end position="155"/>
    </location>
</feature>
<feature type="transmembrane region" description="Helical" evidence="1">
    <location>
        <begin position="90"/>
        <end position="112"/>
    </location>
</feature>
<dbReference type="Pfam" id="PF05656">
    <property type="entry name" value="DUF805"/>
    <property type="match status" value="1"/>
</dbReference>
<dbReference type="RefSeq" id="WP_113822430.1">
    <property type="nucleotide sequence ID" value="NZ_QOCE01000012.1"/>
</dbReference>
<feature type="transmembrane region" description="Helical" evidence="1">
    <location>
        <begin position="26"/>
        <end position="48"/>
    </location>
</feature>
<comment type="caution">
    <text evidence="2">The sequence shown here is derived from an EMBL/GenBank/DDBJ whole genome shotgun (WGS) entry which is preliminary data.</text>
</comment>
<protein>
    <submittedName>
        <fullName evidence="2">DUF805 domain-containing protein</fullName>
    </submittedName>
</protein>
<organism evidence="2 3">
    <name type="scientific">Phaeobacter gallaeciensis</name>
    <dbReference type="NCBI Taxonomy" id="60890"/>
    <lineage>
        <taxon>Bacteria</taxon>
        <taxon>Pseudomonadati</taxon>
        <taxon>Pseudomonadota</taxon>
        <taxon>Alphaproteobacteria</taxon>
        <taxon>Rhodobacterales</taxon>
        <taxon>Roseobacteraceae</taxon>
        <taxon>Phaeobacter</taxon>
    </lineage>
</organism>
<dbReference type="InterPro" id="IPR008523">
    <property type="entry name" value="DUF805"/>
</dbReference>
<evidence type="ECO:0000313" key="3">
    <source>
        <dbReference type="Proteomes" id="UP000252706"/>
    </source>
</evidence>
<dbReference type="PANTHER" id="PTHR34980">
    <property type="entry name" value="INNER MEMBRANE PROTEIN-RELATED-RELATED"/>
    <property type="match status" value="1"/>
</dbReference>
<dbReference type="OrthoDB" id="9812349at2"/>
<keyword evidence="1" id="KW-1133">Transmembrane helix</keyword>
<dbReference type="Proteomes" id="UP000252706">
    <property type="component" value="Unassembled WGS sequence"/>
</dbReference>
<sequence length="170" mass="18938">MTFTTAIKTCLSKYVTFSGRARRPEYWWFVLFVFLGAVLLSIIDAIVFGTNPETGEPSQLLTPLFQFATLLPMLAAGWRRMHDVGYPGWYLLLPLAISFAMMLFLFSGVAVFSLMEGRVDDPEVLRGPAAFLGVSGLIAAMLLQLGLSILILWWLTRPSQPEANEYGEPV</sequence>
<dbReference type="EMBL" id="QOCE01000012">
    <property type="protein sequence ID" value="RBW60066.1"/>
    <property type="molecule type" value="Genomic_DNA"/>
</dbReference>
<feature type="transmembrane region" description="Helical" evidence="1">
    <location>
        <begin position="60"/>
        <end position="78"/>
    </location>
</feature>
<name>A0A366XAI7_9RHOB</name>
<reference evidence="2 3" key="1">
    <citation type="submission" date="2018-07" db="EMBL/GenBank/DDBJ databases">
        <title>Modular assembly of carbohydrate-degrading microbial communities in the ocean.</title>
        <authorList>
            <person name="Enke T.N."/>
            <person name="Datta M.S."/>
            <person name="Schwartzman J.A."/>
            <person name="Cermak N."/>
            <person name="Schmitz D.A."/>
            <person name="Barrere J."/>
            <person name="Cordero O.X."/>
        </authorList>
    </citation>
    <scope>NUCLEOTIDE SEQUENCE [LARGE SCALE GENOMIC DNA]</scope>
    <source>
        <strain evidence="2 3">C3M10</strain>
    </source>
</reference>
<dbReference type="GO" id="GO:0005886">
    <property type="term" value="C:plasma membrane"/>
    <property type="evidence" value="ECO:0007669"/>
    <property type="project" value="TreeGrafter"/>
</dbReference>
<dbReference type="PANTHER" id="PTHR34980:SF2">
    <property type="entry name" value="INNER MEMBRANE PROTEIN YHAH-RELATED"/>
    <property type="match status" value="1"/>
</dbReference>
<gene>
    <name evidence="2" type="ORF">DS909_05440</name>
</gene>
<evidence type="ECO:0000313" key="2">
    <source>
        <dbReference type="EMBL" id="RBW60066.1"/>
    </source>
</evidence>
<keyword evidence="1" id="KW-0812">Transmembrane</keyword>
<evidence type="ECO:0000256" key="1">
    <source>
        <dbReference type="SAM" id="Phobius"/>
    </source>
</evidence>
<keyword evidence="1" id="KW-0472">Membrane</keyword>
<proteinExistence type="predicted"/>
<dbReference type="AlphaFoldDB" id="A0A366XAI7"/>